<feature type="compositionally biased region" description="Basic and acidic residues" evidence="2">
    <location>
        <begin position="580"/>
        <end position="596"/>
    </location>
</feature>
<organism evidence="4 5">
    <name type="scientific">Triparma verrucosa</name>
    <dbReference type="NCBI Taxonomy" id="1606542"/>
    <lineage>
        <taxon>Eukaryota</taxon>
        <taxon>Sar</taxon>
        <taxon>Stramenopiles</taxon>
        <taxon>Ochrophyta</taxon>
        <taxon>Bolidophyceae</taxon>
        <taxon>Parmales</taxon>
        <taxon>Triparmaceae</taxon>
        <taxon>Triparma</taxon>
    </lineage>
</organism>
<dbReference type="Gene3D" id="3.40.50.1820">
    <property type="entry name" value="alpha/beta hydrolase"/>
    <property type="match status" value="1"/>
</dbReference>
<dbReference type="PANTHER" id="PTHR10794">
    <property type="entry name" value="ABHYDROLASE DOMAIN-CONTAINING PROTEIN"/>
    <property type="match status" value="1"/>
</dbReference>
<dbReference type="PANTHER" id="PTHR10794:SF63">
    <property type="entry name" value="ALPHA_BETA HYDROLASE 1, ISOFORM A"/>
    <property type="match status" value="1"/>
</dbReference>
<evidence type="ECO:0000313" key="4">
    <source>
        <dbReference type="EMBL" id="GMH99964.1"/>
    </source>
</evidence>
<keyword evidence="5" id="KW-1185">Reference proteome</keyword>
<feature type="transmembrane region" description="Helical" evidence="3">
    <location>
        <begin position="63"/>
        <end position="81"/>
    </location>
</feature>
<evidence type="ECO:0000256" key="3">
    <source>
        <dbReference type="SAM" id="Phobius"/>
    </source>
</evidence>
<dbReference type="SUPFAM" id="SSF53474">
    <property type="entry name" value="alpha/beta-Hydrolases"/>
    <property type="match status" value="1"/>
</dbReference>
<keyword evidence="3" id="KW-0472">Membrane</keyword>
<dbReference type="GO" id="GO:0034338">
    <property type="term" value="F:short-chain carboxylesterase activity"/>
    <property type="evidence" value="ECO:0007669"/>
    <property type="project" value="TreeGrafter"/>
</dbReference>
<feature type="region of interest" description="Disordered" evidence="2">
    <location>
        <begin position="572"/>
        <end position="596"/>
    </location>
</feature>
<evidence type="ECO:0000256" key="2">
    <source>
        <dbReference type="SAM" id="MobiDB-lite"/>
    </source>
</evidence>
<proteinExistence type="inferred from homology"/>
<evidence type="ECO:0000313" key="5">
    <source>
        <dbReference type="Proteomes" id="UP001165160"/>
    </source>
</evidence>
<dbReference type="InterPro" id="IPR029058">
    <property type="entry name" value="AB_hydrolase_fold"/>
</dbReference>
<keyword evidence="3" id="KW-0812">Transmembrane</keyword>
<gene>
    <name evidence="4" type="ORF">TrVE_jg4697</name>
</gene>
<dbReference type="InterPro" id="IPR050960">
    <property type="entry name" value="AB_hydrolase_4_sf"/>
</dbReference>
<feature type="region of interest" description="Disordered" evidence="2">
    <location>
        <begin position="15"/>
        <end position="34"/>
    </location>
</feature>
<dbReference type="Proteomes" id="UP001165160">
    <property type="component" value="Unassembled WGS sequence"/>
</dbReference>
<comment type="similarity">
    <text evidence="1">Belongs to the AB hydrolase superfamily. AB hydrolase 4 family.</text>
</comment>
<feature type="transmembrane region" description="Helical" evidence="3">
    <location>
        <begin position="121"/>
        <end position="140"/>
    </location>
</feature>
<evidence type="ECO:0000256" key="1">
    <source>
        <dbReference type="ARBA" id="ARBA00010884"/>
    </source>
</evidence>
<dbReference type="EMBL" id="BRXX01000241">
    <property type="protein sequence ID" value="GMH99964.1"/>
    <property type="molecule type" value="Genomic_DNA"/>
</dbReference>
<comment type="caution">
    <text evidence="4">The sequence shown here is derived from an EMBL/GenBank/DDBJ whole genome shotgun (WGS) entry which is preliminary data.</text>
</comment>
<dbReference type="GO" id="GO:0047372">
    <property type="term" value="F:monoacylglycerol lipase activity"/>
    <property type="evidence" value="ECO:0007669"/>
    <property type="project" value="TreeGrafter"/>
</dbReference>
<evidence type="ECO:0008006" key="6">
    <source>
        <dbReference type="Google" id="ProtNLM"/>
    </source>
</evidence>
<dbReference type="AlphaFoldDB" id="A0A9W7F1A2"/>
<sequence length="596" mass="65157">MLPSQTSFLDALSTLTAHPNPEDDPTLDPTDYDQNKANELPSLSKLLAHTPMLKAWSAGMCKMFAPFVLLIVLVHCAMGFARFKMYPDKRTRTRHLQTALVVLLSQIIAHDDMYKAEYNVAALVPLNCLILIVELAIFLSSSSSPSPSKLKLLPFISLTLKLSVFTIFLFPAPPPSISISDALYRIESYGPGRPCQNGDTLPGLYHSNTTFGSATAQHWSSSGKTDYDTRRTPWAFSGDSRTLFPFVLAANSFGDVKFDRRWVPTSDGEFVAVDCHFPEDRDPSNQDVYIILHGLNGGSSEDFIRDFVTAEHKSVSCVMIGRGMMSTPVTAGKMFNGARTSDISNVAKQMRIAMDNSGFNGKLVGVGYSMGGIVLSNYAASSGKDCALDAAVAIGGGIDMRFNVWYGRSLWLWQPFLARTLLDQFYYRYLPHFKDTLTSEQKKATEEAVSVTDVDTHMVAPYNGYPEVNDYYVAMSAASDFESVENPGAIGDVSIPLAIVNALDDPIVCEKCVGDPRLISQTGAGKIFLLLTKRGGHVGYPLGLGVRSGKWSWMSDVVEAFVKAIKAGEKADEGVEVEEGVEKTASEVNRKSGEEL</sequence>
<reference evidence="5" key="1">
    <citation type="journal article" date="2023" name="Commun. Biol.">
        <title>Genome analysis of Parmales, the sister group of diatoms, reveals the evolutionary specialization of diatoms from phago-mixotrophs to photoautotrophs.</title>
        <authorList>
            <person name="Ban H."/>
            <person name="Sato S."/>
            <person name="Yoshikawa S."/>
            <person name="Yamada K."/>
            <person name="Nakamura Y."/>
            <person name="Ichinomiya M."/>
            <person name="Sato N."/>
            <person name="Blanc-Mathieu R."/>
            <person name="Endo H."/>
            <person name="Kuwata A."/>
            <person name="Ogata H."/>
        </authorList>
    </citation>
    <scope>NUCLEOTIDE SEQUENCE [LARGE SCALE GENOMIC DNA]</scope>
    <source>
        <strain evidence="5">NIES 3699</strain>
    </source>
</reference>
<accession>A0A9W7F1A2</accession>
<name>A0A9W7F1A2_9STRA</name>
<keyword evidence="3" id="KW-1133">Transmembrane helix</keyword>
<protein>
    <recommendedName>
        <fullName evidence="6">AB hydrolase-1 domain-containing protein</fullName>
    </recommendedName>
</protein>